<dbReference type="KEGG" id="cvn:111126468"/>
<feature type="compositionally biased region" description="Basic and acidic residues" evidence="1">
    <location>
        <begin position="75"/>
        <end position="92"/>
    </location>
</feature>
<protein>
    <submittedName>
        <fullName evidence="4">Uncharacterized protein LOC111126468 isoform X1</fullName>
    </submittedName>
</protein>
<dbReference type="CDD" id="cd00051">
    <property type="entry name" value="EFh"/>
    <property type="match status" value="1"/>
</dbReference>
<dbReference type="GeneID" id="111126468"/>
<dbReference type="InterPro" id="IPR011992">
    <property type="entry name" value="EF-hand-dom_pair"/>
</dbReference>
<feature type="compositionally biased region" description="Polar residues" evidence="1">
    <location>
        <begin position="122"/>
        <end position="141"/>
    </location>
</feature>
<dbReference type="PANTHER" id="PTHR47225:SF1">
    <property type="entry name" value="EF-HAND CALCIUM-BINDING DOMAIN-CONTAINING PROTEIN 12"/>
    <property type="match status" value="1"/>
</dbReference>
<dbReference type="RefSeq" id="XP_022326856.1">
    <property type="nucleotide sequence ID" value="XM_022471148.1"/>
</dbReference>
<dbReference type="OrthoDB" id="120976at2759"/>
<gene>
    <name evidence="4" type="primary">LOC111126468</name>
</gene>
<name>A0A8B8DIP5_CRAVI</name>
<dbReference type="PROSITE" id="PS50222">
    <property type="entry name" value="EF_HAND_2"/>
    <property type="match status" value="1"/>
</dbReference>
<feature type="domain" description="EF-hand" evidence="2">
    <location>
        <begin position="45"/>
        <end position="80"/>
    </location>
</feature>
<proteinExistence type="predicted"/>
<dbReference type="AlphaFoldDB" id="A0A8B8DIP5"/>
<evidence type="ECO:0000313" key="3">
    <source>
        <dbReference type="Proteomes" id="UP000694844"/>
    </source>
</evidence>
<dbReference type="InterPro" id="IPR002048">
    <property type="entry name" value="EF_hand_dom"/>
</dbReference>
<dbReference type="InterPro" id="IPR042847">
    <property type="entry name" value="EFC12"/>
</dbReference>
<evidence type="ECO:0000256" key="1">
    <source>
        <dbReference type="SAM" id="MobiDB-lite"/>
    </source>
</evidence>
<dbReference type="PANTHER" id="PTHR47225">
    <property type="entry name" value="EF-HAND CALCIUM-BINDING DOMAIN-CONTAINING PROTEIN 12"/>
    <property type="match status" value="1"/>
</dbReference>
<dbReference type="GO" id="GO:0005509">
    <property type="term" value="F:calcium ion binding"/>
    <property type="evidence" value="ECO:0007669"/>
    <property type="project" value="InterPro"/>
</dbReference>
<dbReference type="SUPFAM" id="SSF47473">
    <property type="entry name" value="EF-hand"/>
    <property type="match status" value="1"/>
</dbReference>
<accession>A0A8B8DIP5</accession>
<sequence length="180" mass="20829">MVLVEYMRIDNLRLIDFFQYLDTNSRERLSKSDFRDGVANLCLPLTEHHLDLVMEKVDLKKDGYVDLEEFMTVHREVSRQSHSEQQRPDPKGRRTRVGQPTENTQRNRRKTKQIPQREGGKQVQQGVTIDYSLTNDMPGTTSKERSPWDKPCSSARLRGCRSPRPQPRNYPISSGGGLSK</sequence>
<dbReference type="Pfam" id="PF13499">
    <property type="entry name" value="EF-hand_7"/>
    <property type="match status" value="1"/>
</dbReference>
<evidence type="ECO:0000313" key="4">
    <source>
        <dbReference type="RefSeq" id="XP_022326856.1"/>
    </source>
</evidence>
<organism evidence="3 4">
    <name type="scientific">Crassostrea virginica</name>
    <name type="common">Eastern oyster</name>
    <dbReference type="NCBI Taxonomy" id="6565"/>
    <lineage>
        <taxon>Eukaryota</taxon>
        <taxon>Metazoa</taxon>
        <taxon>Spiralia</taxon>
        <taxon>Lophotrochozoa</taxon>
        <taxon>Mollusca</taxon>
        <taxon>Bivalvia</taxon>
        <taxon>Autobranchia</taxon>
        <taxon>Pteriomorphia</taxon>
        <taxon>Ostreida</taxon>
        <taxon>Ostreoidea</taxon>
        <taxon>Ostreidae</taxon>
        <taxon>Crassostrea</taxon>
    </lineage>
</organism>
<reference evidence="4" key="1">
    <citation type="submission" date="2025-08" db="UniProtKB">
        <authorList>
            <consortium name="RefSeq"/>
        </authorList>
    </citation>
    <scope>IDENTIFICATION</scope>
    <source>
        <tissue evidence="4">Whole sample</tissue>
    </source>
</reference>
<dbReference type="Gene3D" id="1.10.238.10">
    <property type="entry name" value="EF-hand"/>
    <property type="match status" value="1"/>
</dbReference>
<evidence type="ECO:0000259" key="2">
    <source>
        <dbReference type="PROSITE" id="PS50222"/>
    </source>
</evidence>
<dbReference type="Proteomes" id="UP000694844">
    <property type="component" value="Chromosome 3"/>
</dbReference>
<feature type="region of interest" description="Disordered" evidence="1">
    <location>
        <begin position="75"/>
        <end position="180"/>
    </location>
</feature>
<keyword evidence="3" id="KW-1185">Reference proteome</keyword>